<evidence type="ECO:0000256" key="2">
    <source>
        <dbReference type="SAM" id="MobiDB-lite"/>
    </source>
</evidence>
<dbReference type="Gene3D" id="1.10.10.1550">
    <property type="entry name" value="ROS/MUCR transcriptional regulator protein"/>
    <property type="match status" value="1"/>
</dbReference>
<sequence length="236" mass="26140">MRNRVLRDIPWLTDEDRATLFGAFLDIAGQLQGGDDTASVDLTARWRRAGLHAFDRHRKQDRTTQADVTMTDHETRSSGADTVRELTTRIVTAYVSSHTVLADTLPGLIATVFQALGSLGQATTGTPNLVPAVPVKKSVFPDYIVCLEDGKKMKMLKRHLHTVYGLTPQQYRAKWGLPESYPMTAPSYSAQRATLAQESGLGRTIRATPEPSHIPEAEVPVTRLPEKKRGRRPKLA</sequence>
<dbReference type="InterPro" id="IPR041920">
    <property type="entry name" value="ROS/MUCR_sf"/>
</dbReference>
<gene>
    <name evidence="3" type="ORF">DY926_07555</name>
</gene>
<feature type="region of interest" description="Disordered" evidence="2">
    <location>
        <begin position="58"/>
        <end position="80"/>
    </location>
</feature>
<organism evidence="3 4">
    <name type="scientific">Komagataeibacter melaceti</name>
    <dbReference type="NCBI Taxonomy" id="2766577"/>
    <lineage>
        <taxon>Bacteria</taxon>
        <taxon>Pseudomonadati</taxon>
        <taxon>Pseudomonadota</taxon>
        <taxon>Alphaproteobacteria</taxon>
        <taxon>Acetobacterales</taxon>
        <taxon>Acetobacteraceae</taxon>
        <taxon>Komagataeibacter</taxon>
    </lineage>
</organism>
<dbReference type="GO" id="GO:0003677">
    <property type="term" value="F:DNA binding"/>
    <property type="evidence" value="ECO:0007669"/>
    <property type="project" value="InterPro"/>
</dbReference>
<feature type="compositionally biased region" description="Basic and acidic residues" evidence="2">
    <location>
        <begin position="70"/>
        <end position="80"/>
    </location>
</feature>
<dbReference type="Pfam" id="PF06412">
    <property type="entry name" value="TraD"/>
    <property type="match status" value="1"/>
</dbReference>
<keyword evidence="4" id="KW-1185">Reference proteome</keyword>
<dbReference type="Pfam" id="PF05443">
    <property type="entry name" value="ROS_MUCR"/>
    <property type="match status" value="1"/>
</dbReference>
<dbReference type="EMBL" id="QUWV01000056">
    <property type="protein sequence ID" value="RFD20162.1"/>
    <property type="molecule type" value="Genomic_DNA"/>
</dbReference>
<reference evidence="3 4" key="1">
    <citation type="submission" date="2018-08" db="EMBL/GenBank/DDBJ databases">
        <title>Komagataeibacter sp. AV 382.</title>
        <authorList>
            <person name="Skraban J."/>
            <person name="Trcek J."/>
        </authorList>
    </citation>
    <scope>NUCLEOTIDE SEQUENCE [LARGE SCALE GENOMIC DNA]</scope>
    <source>
        <strain evidence="3 4">AV 382</strain>
    </source>
</reference>
<proteinExistence type="inferred from homology"/>
<name>A0A371Z0Z1_9PROT</name>
<dbReference type="InterPro" id="IPR008807">
    <property type="entry name" value="ROS_MUCR"/>
</dbReference>
<evidence type="ECO:0000256" key="1">
    <source>
        <dbReference type="ARBA" id="ARBA00007031"/>
    </source>
</evidence>
<dbReference type="GO" id="GO:0006355">
    <property type="term" value="P:regulation of DNA-templated transcription"/>
    <property type="evidence" value="ECO:0007669"/>
    <property type="project" value="InterPro"/>
</dbReference>
<protein>
    <submittedName>
        <fullName evidence="3">Transcriptional regulator</fullName>
    </submittedName>
</protein>
<comment type="similarity">
    <text evidence="1">Belongs to the ros/MucR family.</text>
</comment>
<evidence type="ECO:0000313" key="4">
    <source>
        <dbReference type="Proteomes" id="UP000262371"/>
    </source>
</evidence>
<evidence type="ECO:0000313" key="3">
    <source>
        <dbReference type="EMBL" id="RFD20162.1"/>
    </source>
</evidence>
<dbReference type="Proteomes" id="UP000262371">
    <property type="component" value="Unassembled WGS sequence"/>
</dbReference>
<feature type="compositionally biased region" description="Basic residues" evidence="2">
    <location>
        <begin position="226"/>
        <end position="236"/>
    </location>
</feature>
<dbReference type="AlphaFoldDB" id="A0A371Z0Z1"/>
<comment type="caution">
    <text evidence="3">The sequence shown here is derived from an EMBL/GenBank/DDBJ whole genome shotgun (WGS) entry which is preliminary data.</text>
</comment>
<accession>A0A371Z0Z1</accession>
<dbReference type="GO" id="GO:0008270">
    <property type="term" value="F:zinc ion binding"/>
    <property type="evidence" value="ECO:0007669"/>
    <property type="project" value="InterPro"/>
</dbReference>
<feature type="region of interest" description="Disordered" evidence="2">
    <location>
        <begin position="205"/>
        <end position="236"/>
    </location>
</feature>
<dbReference type="InterPro" id="IPR009444">
    <property type="entry name" value="Conjugal_tfr_TraD_a-type"/>
</dbReference>